<dbReference type="KEGG" id="aaqu:D3M96_14265"/>
<proteinExistence type="predicted"/>
<protein>
    <recommendedName>
        <fullName evidence="4">HK97 gp10 family phage protein</fullName>
    </recommendedName>
</protein>
<evidence type="ECO:0000313" key="2">
    <source>
        <dbReference type="EMBL" id="AYN21592.1"/>
    </source>
</evidence>
<evidence type="ECO:0008006" key="4">
    <source>
        <dbReference type="Google" id="ProtNLM"/>
    </source>
</evidence>
<sequence>MKSTGIQAKLGFDGYENISQMLFKRGPMRKAFRDAGRMVAKASRKKIAKRGNGGGYPNRQTGRMAKSIKVRLGSGGFYAKVQHQMPTPASKWNADPRKQGFYPAFLHYGTKRGLRSRGNWIADALAEQEGAVMQRLRASLNEALK</sequence>
<gene>
    <name evidence="2" type="ORF">D3M96_14265</name>
</gene>
<feature type="region of interest" description="Disordered" evidence="1">
    <location>
        <begin position="45"/>
        <end position="64"/>
    </location>
</feature>
<dbReference type="EMBL" id="CP032153">
    <property type="protein sequence ID" value="AYN21592.1"/>
    <property type="molecule type" value="Genomic_DNA"/>
</dbReference>
<dbReference type="AlphaFoldDB" id="A0A3G2HWP2"/>
<dbReference type="OrthoDB" id="6876814at2"/>
<organism evidence="2 3">
    <name type="scientific">Alcaligenes aquatilis</name>
    <dbReference type="NCBI Taxonomy" id="323284"/>
    <lineage>
        <taxon>Bacteria</taxon>
        <taxon>Pseudomonadati</taxon>
        <taxon>Pseudomonadota</taxon>
        <taxon>Betaproteobacteria</taxon>
        <taxon>Burkholderiales</taxon>
        <taxon>Alcaligenaceae</taxon>
        <taxon>Alcaligenes</taxon>
    </lineage>
</organism>
<evidence type="ECO:0000313" key="3">
    <source>
        <dbReference type="Proteomes" id="UP000268070"/>
    </source>
</evidence>
<evidence type="ECO:0000256" key="1">
    <source>
        <dbReference type="SAM" id="MobiDB-lite"/>
    </source>
</evidence>
<dbReference type="RefSeq" id="WP_060186429.1">
    <property type="nucleotide sequence ID" value="NZ_CP032153.1"/>
</dbReference>
<accession>A0A3G2HWP2</accession>
<dbReference type="Proteomes" id="UP000268070">
    <property type="component" value="Chromosome"/>
</dbReference>
<reference evidence="2 3" key="1">
    <citation type="submission" date="2018-09" db="EMBL/GenBank/DDBJ databases">
        <title>Complete genome sequence of the hydrocarbonoclastic bacterium Alcaligenes aquatilis QD168, isolated from a crude-oil polluted marine sediment of Central Chile.</title>
        <authorList>
            <person name="Duran R.E."/>
            <person name="Barra B."/>
            <person name="Salva-Serra F."/>
            <person name="Mendez V."/>
            <person name="Moore E.R.B."/>
            <person name="Seeger M."/>
        </authorList>
    </citation>
    <scope>NUCLEOTIDE SEQUENCE [LARGE SCALE GENOMIC DNA]</scope>
    <source>
        <strain evidence="2 3">QD168</strain>
    </source>
</reference>
<name>A0A3G2HWP2_9BURK</name>